<gene>
    <name evidence="2" type="ORF">ABZ507_06540</name>
</gene>
<sequence length="229" mass="24438">MEAGQAMGVLIVTIFVSFVVLLAVAIPLAIRAERARKATLGQWAAAHGWTFAESGRAQWTARLPGRNSRGLGVTMSRQLGGRWVTVAEYSYRTTSSSSTSTTGTTSTTTTTHHFVVVVVLLDRMYPPIEVLSRGLLSQLGRAMFGDKPTATGNVLFDSQYRIATADPGYAKAVVGPPLVDAHIARTVPPWSLVGAELLTFVRTSSALRDPSAIPGYAAPLLQVAELLGR</sequence>
<proteinExistence type="predicted"/>
<dbReference type="RefSeq" id="WP_357805122.1">
    <property type="nucleotide sequence ID" value="NZ_JBEYBM010000010.1"/>
</dbReference>
<organism evidence="2 3">
    <name type="scientific">Nocardia niwae</name>
    <dbReference type="NCBI Taxonomy" id="626084"/>
    <lineage>
        <taxon>Bacteria</taxon>
        <taxon>Bacillati</taxon>
        <taxon>Actinomycetota</taxon>
        <taxon>Actinomycetes</taxon>
        <taxon>Mycobacteriales</taxon>
        <taxon>Nocardiaceae</taxon>
        <taxon>Nocardia</taxon>
    </lineage>
</organism>
<feature type="transmembrane region" description="Helical" evidence="1">
    <location>
        <begin position="6"/>
        <end position="30"/>
    </location>
</feature>
<evidence type="ECO:0000256" key="1">
    <source>
        <dbReference type="SAM" id="Phobius"/>
    </source>
</evidence>
<evidence type="ECO:0000313" key="3">
    <source>
        <dbReference type="Proteomes" id="UP001550535"/>
    </source>
</evidence>
<protein>
    <recommendedName>
        <fullName evidence="4">DUF3137 domain-containing protein</fullName>
    </recommendedName>
</protein>
<keyword evidence="1" id="KW-0812">Transmembrane</keyword>
<comment type="caution">
    <text evidence="2">The sequence shown here is derived from an EMBL/GenBank/DDBJ whole genome shotgun (WGS) entry which is preliminary data.</text>
</comment>
<accession>A0ABV2X6I5</accession>
<evidence type="ECO:0008006" key="4">
    <source>
        <dbReference type="Google" id="ProtNLM"/>
    </source>
</evidence>
<evidence type="ECO:0000313" key="2">
    <source>
        <dbReference type="EMBL" id="MEU2121480.1"/>
    </source>
</evidence>
<keyword evidence="1" id="KW-1133">Transmembrane helix</keyword>
<dbReference type="Proteomes" id="UP001550535">
    <property type="component" value="Unassembled WGS sequence"/>
</dbReference>
<dbReference type="EMBL" id="JBEYBR010000011">
    <property type="protein sequence ID" value="MEU2121480.1"/>
    <property type="molecule type" value="Genomic_DNA"/>
</dbReference>
<keyword evidence="1" id="KW-0472">Membrane</keyword>
<reference evidence="2 3" key="1">
    <citation type="submission" date="2024-06" db="EMBL/GenBank/DDBJ databases">
        <title>The Natural Products Discovery Center: Release of the First 8490 Sequenced Strains for Exploring Actinobacteria Biosynthetic Diversity.</title>
        <authorList>
            <person name="Kalkreuter E."/>
            <person name="Kautsar S.A."/>
            <person name="Yang D."/>
            <person name="Bader C.D."/>
            <person name="Teijaro C.N."/>
            <person name="Fluegel L."/>
            <person name="Davis C.M."/>
            <person name="Simpson J.R."/>
            <person name="Lauterbach L."/>
            <person name="Steele A.D."/>
            <person name="Gui C."/>
            <person name="Meng S."/>
            <person name="Li G."/>
            <person name="Viehrig K."/>
            <person name="Ye F."/>
            <person name="Su P."/>
            <person name="Kiefer A.F."/>
            <person name="Nichols A."/>
            <person name="Cepeda A.J."/>
            <person name="Yan W."/>
            <person name="Fan B."/>
            <person name="Jiang Y."/>
            <person name="Adhikari A."/>
            <person name="Zheng C.-J."/>
            <person name="Schuster L."/>
            <person name="Cowan T.M."/>
            <person name="Smanski M.J."/>
            <person name="Chevrette M.G."/>
            <person name="De Carvalho L.P.S."/>
            <person name="Shen B."/>
        </authorList>
    </citation>
    <scope>NUCLEOTIDE SEQUENCE [LARGE SCALE GENOMIC DNA]</scope>
    <source>
        <strain evidence="2 3">NPDC019434</strain>
    </source>
</reference>
<name>A0ABV2X6I5_9NOCA</name>
<keyword evidence="3" id="KW-1185">Reference proteome</keyword>